<dbReference type="Proteomes" id="UP001499974">
    <property type="component" value="Unassembled WGS sequence"/>
</dbReference>
<sequence>MALVGHLCGGGDEMDQDRAEVETWADQHADDLVTEVERHGVPITRGEALWRLLSAVAIVQAPEYAIDDGGEPKPIEPGSDRQVWRRPDFVEQVAAGAVHFAGRVYLPVDLATSTTGVAIPWGVATELVTRLSALLATGLTLETSLVGLAPPRDLAPLIVRLSSRVAETIAWVGDDDIINDTKVNGRRYLLVRACDAWRAAEILRHAGNALADDESLARSDGTDGFDDLAAQSARHTFLWELDTWINPTDP</sequence>
<organism evidence="1 2">
    <name type="scientific">Nocardioides conyzicola</name>
    <dbReference type="NCBI Taxonomy" id="1651781"/>
    <lineage>
        <taxon>Bacteria</taxon>
        <taxon>Bacillati</taxon>
        <taxon>Actinomycetota</taxon>
        <taxon>Actinomycetes</taxon>
        <taxon>Propionibacteriales</taxon>
        <taxon>Nocardioidaceae</taxon>
        <taxon>Nocardioides</taxon>
    </lineage>
</organism>
<evidence type="ECO:0000313" key="2">
    <source>
        <dbReference type="Proteomes" id="UP001499974"/>
    </source>
</evidence>
<protein>
    <submittedName>
        <fullName evidence="1">Uncharacterized protein</fullName>
    </submittedName>
</protein>
<keyword evidence="2" id="KW-1185">Reference proteome</keyword>
<name>A0ABP8X2T9_9ACTN</name>
<dbReference type="RefSeq" id="WP_345520595.1">
    <property type="nucleotide sequence ID" value="NZ_BAABKM010000002.1"/>
</dbReference>
<reference evidence="2" key="1">
    <citation type="journal article" date="2019" name="Int. J. Syst. Evol. Microbiol.">
        <title>The Global Catalogue of Microorganisms (GCM) 10K type strain sequencing project: providing services to taxonomists for standard genome sequencing and annotation.</title>
        <authorList>
            <consortium name="The Broad Institute Genomics Platform"/>
            <consortium name="The Broad Institute Genome Sequencing Center for Infectious Disease"/>
            <person name="Wu L."/>
            <person name="Ma J."/>
        </authorList>
    </citation>
    <scope>NUCLEOTIDE SEQUENCE [LARGE SCALE GENOMIC DNA]</scope>
    <source>
        <strain evidence="2">JCM 18531</strain>
    </source>
</reference>
<accession>A0ABP8X2T9</accession>
<gene>
    <name evidence="1" type="ORF">GCM10023349_14700</name>
</gene>
<proteinExistence type="predicted"/>
<dbReference type="EMBL" id="BAABKM010000002">
    <property type="protein sequence ID" value="GAA4699452.1"/>
    <property type="molecule type" value="Genomic_DNA"/>
</dbReference>
<evidence type="ECO:0000313" key="1">
    <source>
        <dbReference type="EMBL" id="GAA4699452.1"/>
    </source>
</evidence>
<comment type="caution">
    <text evidence="1">The sequence shown here is derived from an EMBL/GenBank/DDBJ whole genome shotgun (WGS) entry which is preliminary data.</text>
</comment>